<dbReference type="GO" id="GO:0016020">
    <property type="term" value="C:membrane"/>
    <property type="evidence" value="ECO:0007669"/>
    <property type="project" value="UniProtKB-SubCell"/>
</dbReference>
<dbReference type="OrthoDB" id="410651at2759"/>
<evidence type="ECO:0000256" key="5">
    <source>
        <dbReference type="SAM" id="Phobius"/>
    </source>
</evidence>
<keyword evidence="7" id="KW-1185">Reference proteome</keyword>
<dbReference type="GO" id="GO:0004364">
    <property type="term" value="F:glutathione transferase activity"/>
    <property type="evidence" value="ECO:0007669"/>
    <property type="project" value="TreeGrafter"/>
</dbReference>
<accession>A0A8H5HS28</accession>
<keyword evidence="3 5" id="KW-1133">Transmembrane helix</keyword>
<feature type="transmembrane region" description="Helical" evidence="5">
    <location>
        <begin position="6"/>
        <end position="26"/>
    </location>
</feature>
<evidence type="ECO:0000313" key="6">
    <source>
        <dbReference type="EMBL" id="KAF5388561.1"/>
    </source>
</evidence>
<evidence type="ECO:0008006" key="8">
    <source>
        <dbReference type="Google" id="ProtNLM"/>
    </source>
</evidence>
<dbReference type="InterPro" id="IPR001129">
    <property type="entry name" value="Membr-assoc_MAPEG"/>
</dbReference>
<evidence type="ECO:0000256" key="1">
    <source>
        <dbReference type="ARBA" id="ARBA00004141"/>
    </source>
</evidence>
<dbReference type="GO" id="GO:0005783">
    <property type="term" value="C:endoplasmic reticulum"/>
    <property type="evidence" value="ECO:0007669"/>
    <property type="project" value="TreeGrafter"/>
</dbReference>
<dbReference type="Proteomes" id="UP000518752">
    <property type="component" value="Unassembled WGS sequence"/>
</dbReference>
<organism evidence="6 7">
    <name type="scientific">Collybiopsis confluens</name>
    <dbReference type="NCBI Taxonomy" id="2823264"/>
    <lineage>
        <taxon>Eukaryota</taxon>
        <taxon>Fungi</taxon>
        <taxon>Dikarya</taxon>
        <taxon>Basidiomycota</taxon>
        <taxon>Agaricomycotina</taxon>
        <taxon>Agaricomycetes</taxon>
        <taxon>Agaricomycetidae</taxon>
        <taxon>Agaricales</taxon>
        <taxon>Marasmiineae</taxon>
        <taxon>Omphalotaceae</taxon>
        <taxon>Collybiopsis</taxon>
    </lineage>
</organism>
<comment type="caution">
    <text evidence="6">The sequence shown here is derived from an EMBL/GenBank/DDBJ whole genome shotgun (WGS) entry which is preliminary data.</text>
</comment>
<dbReference type="InterPro" id="IPR050997">
    <property type="entry name" value="MAPEG"/>
</dbReference>
<dbReference type="InterPro" id="IPR023352">
    <property type="entry name" value="MAPEG-like_dom_sf"/>
</dbReference>
<dbReference type="Pfam" id="PF01124">
    <property type="entry name" value="MAPEG"/>
    <property type="match status" value="1"/>
</dbReference>
<dbReference type="GO" id="GO:0005635">
    <property type="term" value="C:nuclear envelope"/>
    <property type="evidence" value="ECO:0007669"/>
    <property type="project" value="TreeGrafter"/>
</dbReference>
<evidence type="ECO:0000313" key="7">
    <source>
        <dbReference type="Proteomes" id="UP000518752"/>
    </source>
</evidence>
<dbReference type="SUPFAM" id="SSF161084">
    <property type="entry name" value="MAPEG domain-like"/>
    <property type="match status" value="1"/>
</dbReference>
<evidence type="ECO:0000256" key="4">
    <source>
        <dbReference type="ARBA" id="ARBA00023136"/>
    </source>
</evidence>
<gene>
    <name evidence="6" type="ORF">D9757_004597</name>
</gene>
<feature type="transmembrane region" description="Helical" evidence="5">
    <location>
        <begin position="92"/>
        <end position="114"/>
    </location>
</feature>
<evidence type="ECO:0000256" key="2">
    <source>
        <dbReference type="ARBA" id="ARBA00022692"/>
    </source>
</evidence>
<dbReference type="EMBL" id="JAACJN010000029">
    <property type="protein sequence ID" value="KAF5388561.1"/>
    <property type="molecule type" value="Genomic_DNA"/>
</dbReference>
<feature type="transmembrane region" description="Helical" evidence="5">
    <location>
        <begin position="126"/>
        <end position="148"/>
    </location>
</feature>
<proteinExistence type="predicted"/>
<evidence type="ECO:0000256" key="3">
    <source>
        <dbReference type="ARBA" id="ARBA00022989"/>
    </source>
</evidence>
<dbReference type="PANTHER" id="PTHR10250">
    <property type="entry name" value="MICROSOMAL GLUTATHIONE S-TRANSFERASE"/>
    <property type="match status" value="1"/>
</dbReference>
<sequence length="150" mass="15783">MSVIVVPQGLSYVAGSLLTTALLLAGQSTVVSKYRKAAGIEYPQAYAEVNEVKASKDALKFNCAQRAHQNTLEYLPIIHTTTLISALKFPKFAALACAIWSVSRVLYTFGYVSVGPAQRNSRGGGLGSLATLTLIVTSLYTAGSLIAAGV</sequence>
<dbReference type="AlphaFoldDB" id="A0A8H5HS28"/>
<name>A0A8H5HS28_9AGAR</name>
<dbReference type="GO" id="GO:0004602">
    <property type="term" value="F:glutathione peroxidase activity"/>
    <property type="evidence" value="ECO:0007669"/>
    <property type="project" value="TreeGrafter"/>
</dbReference>
<protein>
    <recommendedName>
        <fullName evidence="8">Membrane-associated proteins in eicosanoid and glutathione metabolism</fullName>
    </recommendedName>
</protein>
<comment type="subcellular location">
    <subcellularLocation>
        <location evidence="1">Membrane</location>
        <topology evidence="1">Multi-pass membrane protein</topology>
    </subcellularLocation>
</comment>
<keyword evidence="2 5" id="KW-0812">Transmembrane</keyword>
<keyword evidence="4 5" id="KW-0472">Membrane</keyword>
<reference evidence="6 7" key="1">
    <citation type="journal article" date="2020" name="ISME J.">
        <title>Uncovering the hidden diversity of litter-decomposition mechanisms in mushroom-forming fungi.</title>
        <authorList>
            <person name="Floudas D."/>
            <person name="Bentzer J."/>
            <person name="Ahren D."/>
            <person name="Johansson T."/>
            <person name="Persson P."/>
            <person name="Tunlid A."/>
        </authorList>
    </citation>
    <scope>NUCLEOTIDE SEQUENCE [LARGE SCALE GENOMIC DNA]</scope>
    <source>
        <strain evidence="6 7">CBS 406.79</strain>
    </source>
</reference>
<dbReference type="Gene3D" id="1.20.120.550">
    <property type="entry name" value="Membrane associated eicosanoid/glutathione metabolism-like domain"/>
    <property type="match status" value="1"/>
</dbReference>
<dbReference type="PANTHER" id="PTHR10250:SF26">
    <property type="entry name" value="GLUTATHIONE S-TRANSFERASE 3, MITOCHONDRIAL"/>
    <property type="match status" value="1"/>
</dbReference>